<dbReference type="PROSITE" id="PS50005">
    <property type="entry name" value="TPR"/>
    <property type="match status" value="3"/>
</dbReference>
<sequence length="517" mass="59034">MKVSIFNVHLEGTRTTNAQLHDIAIALQKNEKNLDSFCWYLRGMIYARMKLKSKAQNALVQSLQKYAYNWSAWEEIGTLVETKEELEALIPRLPAGYMRKLFLVHLMAHRGMAAEEFSQNSVDLSAMFPDSTYLDLQYAVSYYNQGKYERALEYFEDYREQEPFSLEYVDVQSHILFTIQDSTKLSVLAQKSFALDRYRPETCIAIGNYFSTRRDHFRALDYFQRALKLRPNYVEALIMMGDEYMELKNSNAALETYQRAADVAPHDFRTWYGVAKAFDMLAMSDHAIPYYQKAAACRPYHSQTWTAMGQAFEASAKDAQAMMCFKRALICTDKSPLLFMYIAKLYQISPTLRDDEQAAFYYRCWIEECRGSGIDKSQYYFEWEDAVTFLAEFYKEKGRFEDAEAYVHEIAHTERGKALLRELRAVRESRSDHKSRDTLAPPQPATPGDPGSHGDLAHRTVQFVGGSTGEFWVSPVPGGGGQGNRYFGASAQGSARTSRTGSRGGSGWNSPAADDVR</sequence>
<dbReference type="Gene3D" id="1.25.40.10">
    <property type="entry name" value="Tetratricopeptide repeat domain"/>
    <property type="match status" value="2"/>
</dbReference>
<keyword evidence="11" id="KW-1185">Reference proteome</keyword>
<organism evidence="10 11">
    <name type="scientific">Spizellomyces punctatus (strain DAOM BR117)</name>
    <dbReference type="NCBI Taxonomy" id="645134"/>
    <lineage>
        <taxon>Eukaryota</taxon>
        <taxon>Fungi</taxon>
        <taxon>Fungi incertae sedis</taxon>
        <taxon>Chytridiomycota</taxon>
        <taxon>Chytridiomycota incertae sedis</taxon>
        <taxon>Chytridiomycetes</taxon>
        <taxon>Spizellomycetales</taxon>
        <taxon>Spizellomycetaceae</taxon>
        <taxon>Spizellomyces</taxon>
    </lineage>
</organism>
<reference evidence="10 11" key="1">
    <citation type="submission" date="2009-08" db="EMBL/GenBank/DDBJ databases">
        <title>The Genome Sequence of Spizellomyces punctatus strain DAOM BR117.</title>
        <authorList>
            <consortium name="The Broad Institute Genome Sequencing Platform"/>
            <person name="Russ C."/>
            <person name="Cuomo C."/>
            <person name="Shea T."/>
            <person name="Young S.K."/>
            <person name="Zeng Q."/>
            <person name="Koehrsen M."/>
            <person name="Haas B."/>
            <person name="Borodovsky M."/>
            <person name="Guigo R."/>
            <person name="Alvarado L."/>
            <person name="Berlin A."/>
            <person name="Bochicchio J."/>
            <person name="Borenstein D."/>
            <person name="Chapman S."/>
            <person name="Chen Z."/>
            <person name="Engels R."/>
            <person name="Freedman E."/>
            <person name="Gellesch M."/>
            <person name="Goldberg J."/>
            <person name="Griggs A."/>
            <person name="Gujja S."/>
            <person name="Heiman D."/>
            <person name="Hepburn T."/>
            <person name="Howarth C."/>
            <person name="Jen D."/>
            <person name="Larson L."/>
            <person name="Lewis B."/>
            <person name="Mehta T."/>
            <person name="Park D."/>
            <person name="Pearson M."/>
            <person name="Roberts A."/>
            <person name="Saif S."/>
            <person name="Shenoy N."/>
            <person name="Sisk P."/>
            <person name="Stolte C."/>
            <person name="Sykes S."/>
            <person name="Thomson T."/>
            <person name="Walk T."/>
            <person name="White J."/>
            <person name="Yandava C."/>
            <person name="Burger G."/>
            <person name="Gray M.W."/>
            <person name="Holland P.W.H."/>
            <person name="King N."/>
            <person name="Lang F.B.F."/>
            <person name="Roger A.J."/>
            <person name="Ruiz-Trillo I."/>
            <person name="Lander E."/>
            <person name="Nusbaum C."/>
        </authorList>
    </citation>
    <scope>NUCLEOTIDE SEQUENCE [LARGE SCALE GENOMIC DNA]</scope>
    <source>
        <strain evidence="10 11">DAOM BR117</strain>
    </source>
</reference>
<feature type="domain" description="Cdc23" evidence="9">
    <location>
        <begin position="12"/>
        <end position="139"/>
    </location>
</feature>
<dbReference type="Proteomes" id="UP000053201">
    <property type="component" value="Unassembled WGS sequence"/>
</dbReference>
<dbReference type="PANTHER" id="PTHR12558:SF10">
    <property type="entry name" value="CELL DIVISION CYCLE PROTEIN 23 HOMOLOG"/>
    <property type="match status" value="1"/>
</dbReference>
<dbReference type="InterPro" id="IPR019734">
    <property type="entry name" value="TPR_rpt"/>
</dbReference>
<feature type="repeat" description="TPR" evidence="7">
    <location>
        <begin position="234"/>
        <end position="267"/>
    </location>
</feature>
<dbReference type="OrthoDB" id="10262026at2759"/>
<feature type="region of interest" description="Disordered" evidence="8">
    <location>
        <begin position="428"/>
        <end position="457"/>
    </location>
</feature>
<dbReference type="VEuPathDB" id="FungiDB:SPPG_00659"/>
<evidence type="ECO:0000313" key="11">
    <source>
        <dbReference type="Proteomes" id="UP000053201"/>
    </source>
</evidence>
<dbReference type="Pfam" id="PF14559">
    <property type="entry name" value="TPR_19"/>
    <property type="match status" value="1"/>
</dbReference>
<dbReference type="GO" id="GO:0005680">
    <property type="term" value="C:anaphase-promoting complex"/>
    <property type="evidence" value="ECO:0007669"/>
    <property type="project" value="InterPro"/>
</dbReference>
<dbReference type="InterPro" id="IPR011990">
    <property type="entry name" value="TPR-like_helical_dom_sf"/>
</dbReference>
<dbReference type="EMBL" id="KQ257450">
    <property type="protein sequence ID" value="KND04972.1"/>
    <property type="molecule type" value="Genomic_DNA"/>
</dbReference>
<accession>A0A0L0HV55</accession>
<evidence type="ECO:0000256" key="3">
    <source>
        <dbReference type="ARBA" id="ARBA00022776"/>
    </source>
</evidence>
<keyword evidence="5 7" id="KW-0802">TPR repeat</keyword>
<evidence type="ECO:0000313" key="10">
    <source>
        <dbReference type="EMBL" id="KND04972.1"/>
    </source>
</evidence>
<keyword evidence="3" id="KW-0498">Mitosis</keyword>
<evidence type="ECO:0000256" key="6">
    <source>
        <dbReference type="ARBA" id="ARBA00023306"/>
    </source>
</evidence>
<dbReference type="SUPFAM" id="SSF81901">
    <property type="entry name" value="HCP-like"/>
    <property type="match status" value="1"/>
</dbReference>
<feature type="repeat" description="TPR" evidence="7">
    <location>
        <begin position="132"/>
        <end position="165"/>
    </location>
</feature>
<keyword evidence="4" id="KW-0833">Ubl conjugation pathway</keyword>
<name>A0A0L0HV55_SPIPD</name>
<keyword evidence="2" id="KW-0677">Repeat</keyword>
<dbReference type="GO" id="GO:0031145">
    <property type="term" value="P:anaphase-promoting complex-dependent catabolic process"/>
    <property type="evidence" value="ECO:0007669"/>
    <property type="project" value="TreeGrafter"/>
</dbReference>
<dbReference type="GeneID" id="27684372"/>
<keyword evidence="1" id="KW-0132">Cell division</keyword>
<dbReference type="SUPFAM" id="SSF48452">
    <property type="entry name" value="TPR-like"/>
    <property type="match status" value="1"/>
</dbReference>
<evidence type="ECO:0000256" key="5">
    <source>
        <dbReference type="ARBA" id="ARBA00022803"/>
    </source>
</evidence>
<dbReference type="InterPro" id="IPR007192">
    <property type="entry name" value="APC8"/>
</dbReference>
<evidence type="ECO:0000256" key="8">
    <source>
        <dbReference type="SAM" id="MobiDB-lite"/>
    </source>
</evidence>
<feature type="repeat" description="TPR" evidence="7">
    <location>
        <begin position="200"/>
        <end position="233"/>
    </location>
</feature>
<dbReference type="Pfam" id="PF04049">
    <property type="entry name" value="ANAPC8"/>
    <property type="match status" value="1"/>
</dbReference>
<dbReference type="RefSeq" id="XP_016613011.1">
    <property type="nucleotide sequence ID" value="XM_016748986.1"/>
</dbReference>
<evidence type="ECO:0000256" key="2">
    <source>
        <dbReference type="ARBA" id="ARBA00022737"/>
    </source>
</evidence>
<dbReference type="AlphaFoldDB" id="A0A0L0HV55"/>
<dbReference type="SMART" id="SM00028">
    <property type="entry name" value="TPR"/>
    <property type="match status" value="7"/>
</dbReference>
<protein>
    <recommendedName>
        <fullName evidence="9">Cdc23 domain-containing protein</fullName>
    </recommendedName>
</protein>
<evidence type="ECO:0000256" key="4">
    <source>
        <dbReference type="ARBA" id="ARBA00022786"/>
    </source>
</evidence>
<dbReference type="GO" id="GO:0016567">
    <property type="term" value="P:protein ubiquitination"/>
    <property type="evidence" value="ECO:0007669"/>
    <property type="project" value="TreeGrafter"/>
</dbReference>
<keyword evidence="6" id="KW-0131">Cell cycle</keyword>
<proteinExistence type="predicted"/>
<dbReference type="PANTHER" id="PTHR12558">
    <property type="entry name" value="CELL DIVISION CYCLE 16,23,27"/>
    <property type="match status" value="1"/>
</dbReference>
<evidence type="ECO:0000259" key="9">
    <source>
        <dbReference type="Pfam" id="PF04049"/>
    </source>
</evidence>
<feature type="region of interest" description="Disordered" evidence="8">
    <location>
        <begin position="473"/>
        <end position="517"/>
    </location>
</feature>
<evidence type="ECO:0000256" key="7">
    <source>
        <dbReference type="PROSITE-ProRule" id="PRU00339"/>
    </source>
</evidence>
<dbReference type="GO" id="GO:0051301">
    <property type="term" value="P:cell division"/>
    <property type="evidence" value="ECO:0007669"/>
    <property type="project" value="UniProtKB-KW"/>
</dbReference>
<evidence type="ECO:0000256" key="1">
    <source>
        <dbReference type="ARBA" id="ARBA00022618"/>
    </source>
</evidence>
<gene>
    <name evidence="10" type="ORF">SPPG_00659</name>
</gene>
<feature type="compositionally biased region" description="Basic and acidic residues" evidence="8">
    <location>
        <begin position="428"/>
        <end position="437"/>
    </location>
</feature>
<dbReference type="GO" id="GO:0045842">
    <property type="term" value="P:positive regulation of mitotic metaphase/anaphase transition"/>
    <property type="evidence" value="ECO:0007669"/>
    <property type="project" value="TreeGrafter"/>
</dbReference>